<dbReference type="Pfam" id="PF03992">
    <property type="entry name" value="ABM"/>
    <property type="match status" value="1"/>
</dbReference>
<dbReference type="InterPro" id="IPR011008">
    <property type="entry name" value="Dimeric_a/b-barrel"/>
</dbReference>
<dbReference type="InterPro" id="IPR050744">
    <property type="entry name" value="AI-2_Isomerase_LsrG"/>
</dbReference>
<evidence type="ECO:0000259" key="1">
    <source>
        <dbReference type="PROSITE" id="PS51725"/>
    </source>
</evidence>
<dbReference type="PANTHER" id="PTHR33336">
    <property type="entry name" value="QUINOL MONOOXYGENASE YGIN-RELATED"/>
    <property type="match status" value="1"/>
</dbReference>
<dbReference type="InterPro" id="IPR007138">
    <property type="entry name" value="ABM_dom"/>
</dbReference>
<dbReference type="EMBL" id="JBHSDJ010000104">
    <property type="protein sequence ID" value="MFC4247880.1"/>
    <property type="molecule type" value="Genomic_DNA"/>
</dbReference>
<dbReference type="AlphaFoldDB" id="A0ABD5P1C0"/>
<dbReference type="Gene3D" id="3.30.70.100">
    <property type="match status" value="1"/>
</dbReference>
<accession>A0ABD5P1C0</accession>
<keyword evidence="2" id="KW-0560">Oxidoreductase</keyword>
<dbReference type="EC" id="1.-.-.-" evidence="2"/>
<comment type="caution">
    <text evidence="2">The sequence shown here is derived from an EMBL/GenBank/DDBJ whole genome shotgun (WGS) entry which is preliminary data.</text>
</comment>
<gene>
    <name evidence="2" type="ORF">ACFOZ7_13125</name>
</gene>
<dbReference type="Proteomes" id="UP001595821">
    <property type="component" value="Unassembled WGS sequence"/>
</dbReference>
<proteinExistence type="predicted"/>
<evidence type="ECO:0000313" key="2">
    <source>
        <dbReference type="EMBL" id="MFC4247880.1"/>
    </source>
</evidence>
<dbReference type="PROSITE" id="PS51725">
    <property type="entry name" value="ABM"/>
    <property type="match status" value="1"/>
</dbReference>
<name>A0ABD5P1C0_9EURY</name>
<dbReference type="RefSeq" id="WP_246972069.1">
    <property type="nucleotide sequence ID" value="NZ_CP095397.1"/>
</dbReference>
<evidence type="ECO:0000313" key="3">
    <source>
        <dbReference type="Proteomes" id="UP001595821"/>
    </source>
</evidence>
<dbReference type="PANTHER" id="PTHR33336:SF15">
    <property type="entry name" value="ABM DOMAIN-CONTAINING PROTEIN"/>
    <property type="match status" value="1"/>
</dbReference>
<reference evidence="2 3" key="1">
    <citation type="journal article" date="2014" name="Int. J. Syst. Evol. Microbiol.">
        <title>Complete genome sequence of Corynebacterium casei LMG S-19264T (=DSM 44701T), isolated from a smear-ripened cheese.</title>
        <authorList>
            <consortium name="US DOE Joint Genome Institute (JGI-PGF)"/>
            <person name="Walter F."/>
            <person name="Albersmeier A."/>
            <person name="Kalinowski J."/>
            <person name="Ruckert C."/>
        </authorList>
    </citation>
    <scope>NUCLEOTIDE SEQUENCE [LARGE SCALE GENOMIC DNA]</scope>
    <source>
        <strain evidence="2 3">IBRC-M 10912</strain>
    </source>
</reference>
<dbReference type="GeneID" id="71852789"/>
<protein>
    <submittedName>
        <fullName evidence="2">Quinol monooxygenase</fullName>
        <ecNumber evidence="2">1.-.-.-</ecNumber>
    </submittedName>
</protein>
<dbReference type="GO" id="GO:0004497">
    <property type="term" value="F:monooxygenase activity"/>
    <property type="evidence" value="ECO:0007669"/>
    <property type="project" value="UniProtKB-KW"/>
</dbReference>
<dbReference type="SUPFAM" id="SSF54909">
    <property type="entry name" value="Dimeric alpha+beta barrel"/>
    <property type="match status" value="1"/>
</dbReference>
<feature type="domain" description="ABM" evidence="1">
    <location>
        <begin position="2"/>
        <end position="91"/>
    </location>
</feature>
<organism evidence="2 3">
    <name type="scientific">Natribaculum luteum</name>
    <dbReference type="NCBI Taxonomy" id="1586232"/>
    <lineage>
        <taxon>Archaea</taxon>
        <taxon>Methanobacteriati</taxon>
        <taxon>Methanobacteriota</taxon>
        <taxon>Stenosarchaea group</taxon>
        <taxon>Halobacteria</taxon>
        <taxon>Halobacteriales</taxon>
        <taxon>Natrialbaceae</taxon>
        <taxon>Natribaculum</taxon>
    </lineage>
</organism>
<keyword evidence="2" id="KW-0503">Monooxygenase</keyword>
<sequence length="111" mass="12501">MLVIHTTIPFDSARREEVMELVSGLVECSKTEDGTVRYRAMIDIDDPSVMRFFEQYEDAAAAETHTKSVQYRRFVKSLPDLVDGKIETIQFETDEIACTEFTASDAAAALD</sequence>